<dbReference type="OrthoDB" id="359029at2"/>
<dbReference type="RefSeq" id="WP_075361992.1">
    <property type="nucleotide sequence ID" value="NZ_MPDM01000008.1"/>
</dbReference>
<dbReference type="Proteomes" id="UP000186465">
    <property type="component" value="Unassembled WGS sequence"/>
</dbReference>
<feature type="domain" description="DUF1980" evidence="2">
    <location>
        <begin position="218"/>
        <end position="288"/>
    </location>
</feature>
<keyword evidence="4" id="KW-1185">Reference proteome</keyword>
<keyword evidence="1" id="KW-1133">Transmembrane helix</keyword>
<proteinExistence type="predicted"/>
<reference evidence="4" key="1">
    <citation type="submission" date="2016-11" db="EMBL/GenBank/DDBJ databases">
        <title>Actinomyces gypaetusis sp. nov. isolated from Gypaetus barbatus in Qinghai Tibet Plateau China.</title>
        <authorList>
            <person name="Meng X."/>
        </authorList>
    </citation>
    <scope>NUCLEOTIDE SEQUENCE [LARGE SCALE GENOMIC DNA]</scope>
    <source>
        <strain evidence="4">DSM 15383</strain>
    </source>
</reference>
<dbReference type="InterPro" id="IPR048447">
    <property type="entry name" value="DUF1980_C"/>
</dbReference>
<evidence type="ECO:0000259" key="2">
    <source>
        <dbReference type="Pfam" id="PF21537"/>
    </source>
</evidence>
<dbReference type="STRING" id="156892.BM477_07060"/>
<dbReference type="AlphaFoldDB" id="A0A1Q5PKF3"/>
<protein>
    <recommendedName>
        <fullName evidence="2">DUF1980 domain-containing protein</fullName>
    </recommendedName>
</protein>
<evidence type="ECO:0000313" key="4">
    <source>
        <dbReference type="Proteomes" id="UP000186465"/>
    </source>
</evidence>
<evidence type="ECO:0000313" key="3">
    <source>
        <dbReference type="EMBL" id="OKL46705.1"/>
    </source>
</evidence>
<keyword evidence="1" id="KW-0472">Membrane</keyword>
<dbReference type="EMBL" id="MPDM01000008">
    <property type="protein sequence ID" value="OKL46705.1"/>
    <property type="molecule type" value="Genomic_DNA"/>
</dbReference>
<gene>
    <name evidence="3" type="ORF">BM477_07060</name>
</gene>
<evidence type="ECO:0000256" key="1">
    <source>
        <dbReference type="SAM" id="Phobius"/>
    </source>
</evidence>
<feature type="transmembrane region" description="Helical" evidence="1">
    <location>
        <begin position="102"/>
        <end position="127"/>
    </location>
</feature>
<feature type="transmembrane region" description="Helical" evidence="1">
    <location>
        <begin position="65"/>
        <end position="82"/>
    </location>
</feature>
<comment type="caution">
    <text evidence="3">The sequence shown here is derived from an EMBL/GenBank/DDBJ whole genome shotgun (WGS) entry which is preliminary data.</text>
</comment>
<dbReference type="Pfam" id="PF21537">
    <property type="entry name" value="DUF1980_C"/>
    <property type="match status" value="1"/>
</dbReference>
<accession>A0A1Q5PKF3</accession>
<sequence>MWRQKTPDSQGSKAPHSGVFHEHSHDVQAAQAVNSALLAVFWLLVSVFILSLVASGHANNYVQTFWRPFLLLAATLVGLLSLSTLGQSLRQASGKNMLRTPWFAYLLLIPAVLVVASAPSPLGAAMLENSTNASSLSGSDGGSPSSSAIGAKFQGGLDLTPLNPNQPNPLTLEELSDRFNLGDPKELWGKPLRVIGFVSHGLPEDAYGDIGEPRKPGQPKAAYQLSRFKIFCCAADGISYSAVIVTDQDIPNDTWLQIDGQIVEDDSLNAVFIKPTRITPIPQPEKPYL</sequence>
<organism evidence="3 4">
    <name type="scientific">Boudabousia marimammalium</name>
    <dbReference type="NCBI Taxonomy" id="156892"/>
    <lineage>
        <taxon>Bacteria</taxon>
        <taxon>Bacillati</taxon>
        <taxon>Actinomycetota</taxon>
        <taxon>Actinomycetes</taxon>
        <taxon>Actinomycetales</taxon>
        <taxon>Actinomycetaceae</taxon>
        <taxon>Boudabousia</taxon>
    </lineage>
</organism>
<name>A0A1Q5PKF3_9ACTO</name>
<keyword evidence="1" id="KW-0812">Transmembrane</keyword>
<feature type="transmembrane region" description="Helical" evidence="1">
    <location>
        <begin position="32"/>
        <end position="53"/>
    </location>
</feature>